<proteinExistence type="predicted"/>
<feature type="compositionally biased region" description="Low complexity" evidence="1">
    <location>
        <begin position="139"/>
        <end position="148"/>
    </location>
</feature>
<evidence type="ECO:0000256" key="1">
    <source>
        <dbReference type="SAM" id="MobiDB-lite"/>
    </source>
</evidence>
<organism evidence="3 4">
    <name type="scientific">Cladobotryum mycophilum</name>
    <dbReference type="NCBI Taxonomy" id="491253"/>
    <lineage>
        <taxon>Eukaryota</taxon>
        <taxon>Fungi</taxon>
        <taxon>Dikarya</taxon>
        <taxon>Ascomycota</taxon>
        <taxon>Pezizomycotina</taxon>
        <taxon>Sordariomycetes</taxon>
        <taxon>Hypocreomycetidae</taxon>
        <taxon>Hypocreales</taxon>
        <taxon>Hypocreaceae</taxon>
        <taxon>Cladobotryum</taxon>
    </lineage>
</organism>
<keyword evidence="2" id="KW-1133">Transmembrane helix</keyword>
<feature type="transmembrane region" description="Helical" evidence="2">
    <location>
        <begin position="6"/>
        <end position="32"/>
    </location>
</feature>
<keyword evidence="2" id="KW-0472">Membrane</keyword>
<feature type="compositionally biased region" description="Basic and acidic residues" evidence="1">
    <location>
        <begin position="172"/>
        <end position="193"/>
    </location>
</feature>
<evidence type="ECO:0000313" key="3">
    <source>
        <dbReference type="EMBL" id="KAK5993917.1"/>
    </source>
</evidence>
<feature type="compositionally biased region" description="Low complexity" evidence="1">
    <location>
        <begin position="116"/>
        <end position="128"/>
    </location>
</feature>
<feature type="region of interest" description="Disordered" evidence="1">
    <location>
        <begin position="169"/>
        <end position="218"/>
    </location>
</feature>
<reference evidence="3 4" key="1">
    <citation type="submission" date="2024-01" db="EMBL/GenBank/DDBJ databases">
        <title>Complete genome of Cladobotryum mycophilum ATHUM6906.</title>
        <authorList>
            <person name="Christinaki A.C."/>
            <person name="Myridakis A.I."/>
            <person name="Kouvelis V.N."/>
        </authorList>
    </citation>
    <scope>NUCLEOTIDE SEQUENCE [LARGE SCALE GENOMIC DNA]</scope>
    <source>
        <strain evidence="3 4">ATHUM6906</strain>
    </source>
</reference>
<name>A0ABR0SPU5_9HYPO</name>
<comment type="caution">
    <text evidence="3">The sequence shown here is derived from an EMBL/GenBank/DDBJ whole genome shotgun (WGS) entry which is preliminary data.</text>
</comment>
<accession>A0ABR0SPU5</accession>
<dbReference type="Proteomes" id="UP001338125">
    <property type="component" value="Unassembled WGS sequence"/>
</dbReference>
<evidence type="ECO:0000313" key="4">
    <source>
        <dbReference type="Proteomes" id="UP001338125"/>
    </source>
</evidence>
<protein>
    <submittedName>
        <fullName evidence="3">Uncharacterized protein</fullName>
    </submittedName>
</protein>
<keyword evidence="2" id="KW-0812">Transmembrane</keyword>
<gene>
    <name evidence="3" type="ORF">PT974_07355</name>
</gene>
<feature type="region of interest" description="Disordered" evidence="1">
    <location>
        <begin position="116"/>
        <end position="154"/>
    </location>
</feature>
<sequence length="218" mass="25134">MSNAVFYFAMACGIIGSFCIMFCPCGIAIYITHRIERRRERREAAERARRLAAIQHLMSLGQSEEEAIANVDGHRIESTDPDIPAVPPNTPIQSPVRCPTPLVFPESINISVPSPVRIPSPIRSHSPVDMPELPPVPNNTPVNSPPRNYLGHQRSRHRAYCLDQYQQFHYQPPHESRREQRQEQRRQQRREEPPQEYPLQHYGPHNPLERDSTPEGWI</sequence>
<dbReference type="EMBL" id="JAVFKD010000012">
    <property type="protein sequence ID" value="KAK5993917.1"/>
    <property type="molecule type" value="Genomic_DNA"/>
</dbReference>
<evidence type="ECO:0000256" key="2">
    <source>
        <dbReference type="SAM" id="Phobius"/>
    </source>
</evidence>
<feature type="compositionally biased region" description="Basic and acidic residues" evidence="1">
    <location>
        <begin position="207"/>
        <end position="218"/>
    </location>
</feature>
<keyword evidence="4" id="KW-1185">Reference proteome</keyword>